<feature type="transmembrane region" description="Helical" evidence="6">
    <location>
        <begin position="822"/>
        <end position="845"/>
    </location>
</feature>
<feature type="domain" description="ABC3 transporter permease C-terminal" evidence="7">
    <location>
        <begin position="276"/>
        <end position="394"/>
    </location>
</feature>
<feature type="transmembrane region" description="Helical" evidence="6">
    <location>
        <begin position="26"/>
        <end position="50"/>
    </location>
</feature>
<keyword evidence="4 6" id="KW-1133">Transmembrane helix</keyword>
<proteinExistence type="predicted"/>
<evidence type="ECO:0000256" key="5">
    <source>
        <dbReference type="ARBA" id="ARBA00023136"/>
    </source>
</evidence>
<dbReference type="InterPro" id="IPR003838">
    <property type="entry name" value="ABC3_permease_C"/>
</dbReference>
<comment type="subcellular location">
    <subcellularLocation>
        <location evidence="1">Cell membrane</location>
        <topology evidence="1">Multi-pass membrane protein</topology>
    </subcellularLocation>
</comment>
<evidence type="ECO:0000256" key="2">
    <source>
        <dbReference type="ARBA" id="ARBA00022475"/>
    </source>
</evidence>
<feature type="transmembrane region" description="Helical" evidence="6">
    <location>
        <begin position="440"/>
        <end position="465"/>
    </location>
</feature>
<dbReference type="EMBL" id="CP048685">
    <property type="protein sequence ID" value="QPJ62357.1"/>
    <property type="molecule type" value="Genomic_DNA"/>
</dbReference>
<evidence type="ECO:0000256" key="4">
    <source>
        <dbReference type="ARBA" id="ARBA00022989"/>
    </source>
</evidence>
<keyword evidence="5 6" id="KW-0472">Membrane</keyword>
<dbReference type="Proteomes" id="UP000594688">
    <property type="component" value="Chromosome"/>
</dbReference>
<evidence type="ECO:0000259" key="8">
    <source>
        <dbReference type="Pfam" id="PF12704"/>
    </source>
</evidence>
<feature type="transmembrane region" description="Helical" evidence="6">
    <location>
        <begin position="272"/>
        <end position="292"/>
    </location>
</feature>
<keyword evidence="3 6" id="KW-0812">Transmembrane</keyword>
<feature type="transmembrane region" description="Helical" evidence="6">
    <location>
        <begin position="735"/>
        <end position="754"/>
    </location>
</feature>
<dbReference type="InterPro" id="IPR025857">
    <property type="entry name" value="MacB_PCD"/>
</dbReference>
<feature type="domain" description="MacB-like periplasmic core" evidence="8">
    <location>
        <begin position="28"/>
        <end position="237"/>
    </location>
</feature>
<reference evidence="9 10" key="1">
    <citation type="submission" date="2020-02" db="EMBL/GenBank/DDBJ databases">
        <title>Genomic and physiological characterization of two novel Nitrospinaceae genera.</title>
        <authorList>
            <person name="Mueller A.J."/>
            <person name="Jung M.-Y."/>
            <person name="Strachan C.R."/>
            <person name="Herbold C.W."/>
            <person name="Kirkegaard R.H."/>
            <person name="Daims H."/>
        </authorList>
    </citation>
    <scope>NUCLEOTIDE SEQUENCE [LARGE SCALE GENOMIC DNA]</scope>
    <source>
        <strain evidence="9">EB</strain>
    </source>
</reference>
<organism evidence="9 10">
    <name type="scientific">Candidatus Nitronauta litoralis</name>
    <dbReference type="NCBI Taxonomy" id="2705533"/>
    <lineage>
        <taxon>Bacteria</taxon>
        <taxon>Pseudomonadati</taxon>
        <taxon>Nitrospinota/Tectimicrobiota group</taxon>
        <taxon>Nitrospinota</taxon>
        <taxon>Nitrospinia</taxon>
        <taxon>Nitrospinales</taxon>
        <taxon>Nitrospinaceae</taxon>
        <taxon>Candidatus Nitronauta</taxon>
    </lineage>
</organism>
<name>A0A7T0BWL5_9BACT</name>
<evidence type="ECO:0000256" key="3">
    <source>
        <dbReference type="ARBA" id="ARBA00022692"/>
    </source>
</evidence>
<evidence type="ECO:0000259" key="7">
    <source>
        <dbReference type="Pfam" id="PF02687"/>
    </source>
</evidence>
<feature type="transmembrane region" description="Helical" evidence="6">
    <location>
        <begin position="493"/>
        <end position="510"/>
    </location>
</feature>
<feature type="transmembrane region" description="Helical" evidence="6">
    <location>
        <begin position="366"/>
        <end position="387"/>
    </location>
</feature>
<dbReference type="InterPro" id="IPR038766">
    <property type="entry name" value="Membrane_comp_ABC_pdt"/>
</dbReference>
<evidence type="ECO:0000256" key="1">
    <source>
        <dbReference type="ARBA" id="ARBA00004651"/>
    </source>
</evidence>
<dbReference type="PANTHER" id="PTHR30287">
    <property type="entry name" value="MEMBRANE COMPONENT OF PREDICTED ABC SUPERFAMILY METABOLITE UPTAKE TRANSPORTER"/>
    <property type="match status" value="1"/>
</dbReference>
<gene>
    <name evidence="9" type="ORF">G3M70_10955</name>
</gene>
<dbReference type="KEGG" id="nli:G3M70_10955"/>
<dbReference type="AlphaFoldDB" id="A0A7T0BWL5"/>
<evidence type="ECO:0000313" key="10">
    <source>
        <dbReference type="Proteomes" id="UP000594688"/>
    </source>
</evidence>
<keyword evidence="2" id="KW-1003">Cell membrane</keyword>
<dbReference type="GO" id="GO:0005886">
    <property type="term" value="C:plasma membrane"/>
    <property type="evidence" value="ECO:0007669"/>
    <property type="project" value="UniProtKB-SubCell"/>
</dbReference>
<feature type="transmembrane region" description="Helical" evidence="6">
    <location>
        <begin position="319"/>
        <end position="346"/>
    </location>
</feature>
<dbReference type="PANTHER" id="PTHR30287:SF1">
    <property type="entry name" value="INNER MEMBRANE PROTEIN"/>
    <property type="match status" value="1"/>
</dbReference>
<accession>A0A7T0BWL5</accession>
<evidence type="ECO:0000313" key="9">
    <source>
        <dbReference type="EMBL" id="QPJ62357.1"/>
    </source>
</evidence>
<dbReference type="Pfam" id="PF12704">
    <property type="entry name" value="MacB_PCD"/>
    <property type="match status" value="1"/>
</dbReference>
<evidence type="ECO:0000256" key="6">
    <source>
        <dbReference type="SAM" id="Phobius"/>
    </source>
</evidence>
<protein>
    <submittedName>
        <fullName evidence="9">FtsX-like permease family protein</fullName>
    </submittedName>
</protein>
<dbReference type="Pfam" id="PF02687">
    <property type="entry name" value="FtsX"/>
    <property type="match status" value="2"/>
</dbReference>
<sequence>MTTSQLSLGQQIRLVNSESRGAGKRFLFFVLCLAIGVGAVMMIKSFSALLETSIKRESKGLLAADIEIKSSWAQKKEDLAYQQQALPPETRFVFVKELHAMVQLSGQVREGKGSSLLVELKAVPSVPPLYPLYGEIKTQPTLGLPEHFKDNGALVETNFLIKTGLKIGDTFGLGKIRARVSGILEAEPDRISRAFSIGPRVMVSLETLKEAQLIAPGSRVKHRTLIGLPQGENLDRALFTLQGGLTDKAATLRTFEDMQSSLTQSIKRISNYLGTLGVIALLMGGIGVAMIVRTFMSQKLDTIAILTCIGARPKTIFRIYLFQALFLGLAGSLLGIAAGYGLQYLLPPKIEGLLRITLTPEFDWRPAAQALLLGMGTTLLFALWPLVRAVRTKPLRLFRHIAEEEELGKGSRRQRWVVSIIFAAGLAGSIFWQAESVKRGLVFLVALCVAALLLFTISTLVLKLIKRLPPSPLMTRRYGLANLFRPNNQARSIITALGMGIMLVLTIRLVQMDLVSMLKENTKGAPPNYFFIDIQKDQEETFKTVMASTAPEAKVDITPLVRARISQIDDKKIAEWEYTDRAREEWFINREFVLTYSKGVPPPGNEVVDGKWWKPEEASIPQVSLEEDAARRLGAEIGSTLIMEIQGIPIEAPVTSIRKVNWRNMRTNFYMIFSPGALEGAPLTFVASVTVDKAKELEVQTAVVKALPNITALGTRDIIETVETVVGKLLTLVDFMSTFAILSGLIILSGAIASTKFRRLKEAAILKTLGAKQNIVARILAYEYATLGIVAAVVGVILSVGLSWAVMEYAVKSPWHFRPGPISLALIISIILTTITGVLSSLDVLRNKPSLTFRKLDS</sequence>
<feature type="transmembrane region" description="Helical" evidence="6">
    <location>
        <begin position="775"/>
        <end position="802"/>
    </location>
</feature>
<feature type="domain" description="ABC3 transporter permease C-terminal" evidence="7">
    <location>
        <begin position="735"/>
        <end position="847"/>
    </location>
</feature>